<sequence>MIGIERYPTTVPATAQRDLKDFERRRPMISDKWTIHDLLEQEPQTSPIESSSALRTRPCCRLCKLDLADPNDDDRYELNDAATVEIK</sequence>
<organism evidence="1 2">
    <name type="scientific">Morus notabilis</name>
    <dbReference type="NCBI Taxonomy" id="981085"/>
    <lineage>
        <taxon>Eukaryota</taxon>
        <taxon>Viridiplantae</taxon>
        <taxon>Streptophyta</taxon>
        <taxon>Embryophyta</taxon>
        <taxon>Tracheophyta</taxon>
        <taxon>Spermatophyta</taxon>
        <taxon>Magnoliopsida</taxon>
        <taxon>eudicotyledons</taxon>
        <taxon>Gunneridae</taxon>
        <taxon>Pentapetalae</taxon>
        <taxon>rosids</taxon>
        <taxon>fabids</taxon>
        <taxon>Rosales</taxon>
        <taxon>Moraceae</taxon>
        <taxon>Moreae</taxon>
        <taxon>Morus</taxon>
    </lineage>
</organism>
<dbReference type="EMBL" id="KE344442">
    <property type="protein sequence ID" value="EXB62309.1"/>
    <property type="molecule type" value="Genomic_DNA"/>
</dbReference>
<evidence type="ECO:0000313" key="1">
    <source>
        <dbReference type="EMBL" id="EXB62309.1"/>
    </source>
</evidence>
<evidence type="ECO:0000313" key="2">
    <source>
        <dbReference type="Proteomes" id="UP000030645"/>
    </source>
</evidence>
<protein>
    <submittedName>
        <fullName evidence="1">Uncharacterized protein</fullName>
    </submittedName>
</protein>
<dbReference type="Proteomes" id="UP000030645">
    <property type="component" value="Unassembled WGS sequence"/>
</dbReference>
<keyword evidence="2" id="KW-1185">Reference proteome</keyword>
<proteinExistence type="predicted"/>
<accession>W9RAM8</accession>
<name>W9RAM8_9ROSA</name>
<reference evidence="2" key="1">
    <citation type="submission" date="2013-01" db="EMBL/GenBank/DDBJ databases">
        <title>Draft Genome Sequence of a Mulberry Tree, Morus notabilis C.K. Schneid.</title>
        <authorList>
            <person name="He N."/>
            <person name="Zhao S."/>
        </authorList>
    </citation>
    <scope>NUCLEOTIDE SEQUENCE</scope>
</reference>
<gene>
    <name evidence="1" type="ORF">L484_022197</name>
</gene>
<dbReference type="AlphaFoldDB" id="W9RAM8"/>